<keyword evidence="9" id="KW-0496">Mitochondrion</keyword>
<evidence type="ECO:0000256" key="4">
    <source>
        <dbReference type="ARBA" id="ARBA00022448"/>
    </source>
</evidence>
<dbReference type="SUPFAM" id="SSF48452">
    <property type="entry name" value="TPR-like"/>
    <property type="match status" value="1"/>
</dbReference>
<keyword evidence="5" id="KW-0812">Transmembrane</keyword>
<evidence type="ECO:0000256" key="3">
    <source>
        <dbReference type="ARBA" id="ARBA00005792"/>
    </source>
</evidence>
<evidence type="ECO:0000256" key="6">
    <source>
        <dbReference type="ARBA" id="ARBA00022787"/>
    </source>
</evidence>
<dbReference type="PANTHER" id="PTHR32409">
    <property type="entry name" value="MITOCHONDRIAL IMPORT RECEPTOR SUBUNIT TOM20-1-RELATED"/>
    <property type="match status" value="1"/>
</dbReference>
<proteinExistence type="inferred from homology"/>
<dbReference type="GO" id="GO:0045040">
    <property type="term" value="P:protein insertion into mitochondrial outer membrane"/>
    <property type="evidence" value="ECO:0007669"/>
    <property type="project" value="InterPro"/>
</dbReference>
<keyword evidence="12" id="KW-1185">Reference proteome</keyword>
<evidence type="ECO:0000256" key="5">
    <source>
        <dbReference type="ARBA" id="ARBA00022692"/>
    </source>
</evidence>
<evidence type="ECO:0000313" key="11">
    <source>
        <dbReference type="EMBL" id="RLM87313.1"/>
    </source>
</evidence>
<dbReference type="EMBL" id="PQIB02000011">
    <property type="protein sequence ID" value="RLM87313.1"/>
    <property type="molecule type" value="Genomic_DNA"/>
</dbReference>
<name>A0A3L6QUI2_PANMI</name>
<protein>
    <submittedName>
        <fullName evidence="11">Mitochondrial import receptor subunit TOM20</fullName>
    </submittedName>
</protein>
<accession>A0A3L6QUI2</accession>
<sequence length="195" mass="21776">MEMGAMSDAERMFFFELACRNAEAAYEHNPLDADNLTRLGGALLELSQVRTGPESLKSLEVVNKTLQVIIACVSIRYFVKATECFQKAVDVEPANDLYRKSLDLSSKETRVANRVSNDPLIGDVDWQNASPMTLIGDAFLPTRVSNEDSPHWRRGKSASPMTSCQRRKFGDAKNTRLLCELTSVSYEAFLHSACF</sequence>
<dbReference type="GO" id="GO:0005742">
    <property type="term" value="C:mitochondrial outer membrane translocase complex"/>
    <property type="evidence" value="ECO:0007669"/>
    <property type="project" value="InterPro"/>
</dbReference>
<keyword evidence="4" id="KW-0813">Transport</keyword>
<comment type="similarity">
    <text evidence="3">Belongs to the Tom20 family.</text>
</comment>
<keyword evidence="7" id="KW-0653">Protein transport</keyword>
<keyword evidence="8" id="KW-1133">Transmembrane helix</keyword>
<evidence type="ECO:0000313" key="12">
    <source>
        <dbReference type="Proteomes" id="UP000275267"/>
    </source>
</evidence>
<evidence type="ECO:0000256" key="7">
    <source>
        <dbReference type="ARBA" id="ARBA00022927"/>
    </source>
</evidence>
<evidence type="ECO:0000256" key="9">
    <source>
        <dbReference type="ARBA" id="ARBA00023128"/>
    </source>
</evidence>
<dbReference type="AlphaFoldDB" id="A0A3L6QUI2"/>
<reference evidence="12" key="1">
    <citation type="journal article" date="2019" name="Nat. Commun.">
        <title>The genome of broomcorn millet.</title>
        <authorList>
            <person name="Zou C."/>
            <person name="Miki D."/>
            <person name="Li D."/>
            <person name="Tang Q."/>
            <person name="Xiao L."/>
            <person name="Rajput S."/>
            <person name="Deng P."/>
            <person name="Jia W."/>
            <person name="Huang R."/>
            <person name="Zhang M."/>
            <person name="Sun Y."/>
            <person name="Hu J."/>
            <person name="Fu X."/>
            <person name="Schnable P.S."/>
            <person name="Li F."/>
            <person name="Zhang H."/>
            <person name="Feng B."/>
            <person name="Zhu X."/>
            <person name="Liu R."/>
            <person name="Schnable J.C."/>
            <person name="Zhu J.-K."/>
            <person name="Zhang H."/>
        </authorList>
    </citation>
    <scope>NUCLEOTIDE SEQUENCE [LARGE SCALE GENOMIC DNA]</scope>
</reference>
<evidence type="ECO:0000256" key="1">
    <source>
        <dbReference type="ARBA" id="ARBA00003450"/>
    </source>
</evidence>
<dbReference type="InterPro" id="IPR010547">
    <property type="entry name" value="TOM20_imprt_rcpt"/>
</dbReference>
<dbReference type="STRING" id="4540.A0A3L6QUI2"/>
<gene>
    <name evidence="11" type="ORF">C2845_PM04G09690</name>
</gene>
<dbReference type="Proteomes" id="UP000275267">
    <property type="component" value="Unassembled WGS sequence"/>
</dbReference>
<keyword evidence="6" id="KW-1000">Mitochondrion outer membrane</keyword>
<dbReference type="Gene3D" id="1.25.40.10">
    <property type="entry name" value="Tetratricopeptide repeat domain"/>
    <property type="match status" value="2"/>
</dbReference>
<keyword evidence="10" id="KW-0472">Membrane</keyword>
<dbReference type="PANTHER" id="PTHR32409:SF3">
    <property type="entry name" value="MITOCHONDRIAL IMPORT RECEPTOR SUBUNIT TOM20-1-RELATED"/>
    <property type="match status" value="1"/>
</dbReference>
<comment type="subcellular location">
    <subcellularLocation>
        <location evidence="2">Mitochondrion outer membrane</location>
        <topology evidence="2">Single-pass membrane protein</topology>
    </subcellularLocation>
</comment>
<keyword evidence="11" id="KW-0675">Receptor</keyword>
<evidence type="ECO:0000256" key="8">
    <source>
        <dbReference type="ARBA" id="ARBA00022989"/>
    </source>
</evidence>
<dbReference type="GO" id="GO:0015031">
    <property type="term" value="P:protein transport"/>
    <property type="evidence" value="ECO:0007669"/>
    <property type="project" value="UniProtKB-KW"/>
</dbReference>
<dbReference type="OrthoDB" id="1056333at2759"/>
<dbReference type="InterPro" id="IPR011990">
    <property type="entry name" value="TPR-like_helical_dom_sf"/>
</dbReference>
<evidence type="ECO:0000256" key="2">
    <source>
        <dbReference type="ARBA" id="ARBA00004572"/>
    </source>
</evidence>
<comment type="function">
    <text evidence="1">Central component of the receptor complex responsible for the recognition and translocation of cytosolically synthesized mitochondrial preproteins. Together with TOM22 functions as the transit peptide receptor at the surface of the mitochondrion outer membrane and facilitates the movement of preproteins into the translocation pore.</text>
</comment>
<dbReference type="Pfam" id="PF06552">
    <property type="entry name" value="TOM20_plant"/>
    <property type="match status" value="2"/>
</dbReference>
<comment type="caution">
    <text evidence="11">The sequence shown here is derived from an EMBL/GenBank/DDBJ whole genome shotgun (WGS) entry which is preliminary data.</text>
</comment>
<organism evidence="11 12">
    <name type="scientific">Panicum miliaceum</name>
    <name type="common">Proso millet</name>
    <name type="synonym">Broomcorn millet</name>
    <dbReference type="NCBI Taxonomy" id="4540"/>
    <lineage>
        <taxon>Eukaryota</taxon>
        <taxon>Viridiplantae</taxon>
        <taxon>Streptophyta</taxon>
        <taxon>Embryophyta</taxon>
        <taxon>Tracheophyta</taxon>
        <taxon>Spermatophyta</taxon>
        <taxon>Magnoliopsida</taxon>
        <taxon>Liliopsida</taxon>
        <taxon>Poales</taxon>
        <taxon>Poaceae</taxon>
        <taxon>PACMAD clade</taxon>
        <taxon>Panicoideae</taxon>
        <taxon>Panicodae</taxon>
        <taxon>Paniceae</taxon>
        <taxon>Panicinae</taxon>
        <taxon>Panicum</taxon>
        <taxon>Panicum sect. Panicum</taxon>
    </lineage>
</organism>
<evidence type="ECO:0000256" key="10">
    <source>
        <dbReference type="ARBA" id="ARBA00023136"/>
    </source>
</evidence>